<name>A0A1A9V2K9_GLOAU</name>
<dbReference type="VEuPathDB" id="VectorBase:GAUT023735"/>
<sequence>RQRLPFQHQRNEQLYQSCGSPTSEAEHLTGGTTSTKTTSIFGSIDDNSAGMAPISVFVKPQQLEQPSCVSHEDVTSLAGASSLNSHQVQIPFNLTSATFNAGEGFKGFSYRRRQGKDGLPSTLQERQINEFDHFRHELILMLVLHIQGHDAKNELLLSRVDWDCITMSNGKASLEDYQPLPGAPRCLSSESEYLINKHHDGEVVRANLLVAPARDLPDTDDRSIQSAAASFRVRCRSAFLICHFLISNCTSRDVLSPQPHTYKT</sequence>
<proteinExistence type="predicted"/>
<evidence type="ECO:0000313" key="3">
    <source>
        <dbReference type="Proteomes" id="UP000078200"/>
    </source>
</evidence>
<protein>
    <submittedName>
        <fullName evidence="2">Uncharacterized protein</fullName>
    </submittedName>
</protein>
<keyword evidence="3" id="KW-1185">Reference proteome</keyword>
<dbReference type="EnsemblMetazoa" id="GAUT023735-RA">
    <property type="protein sequence ID" value="GAUT023735-PA"/>
    <property type="gene ID" value="GAUT023735"/>
</dbReference>
<reference evidence="2" key="1">
    <citation type="submission" date="2020-05" db="UniProtKB">
        <authorList>
            <consortium name="EnsemblMetazoa"/>
        </authorList>
    </citation>
    <scope>IDENTIFICATION</scope>
    <source>
        <strain evidence="2">TTRI</strain>
    </source>
</reference>
<feature type="region of interest" description="Disordered" evidence="1">
    <location>
        <begin position="1"/>
        <end position="37"/>
    </location>
</feature>
<dbReference type="AlphaFoldDB" id="A0A1A9V2K9"/>
<dbReference type="Proteomes" id="UP000078200">
    <property type="component" value="Unassembled WGS sequence"/>
</dbReference>
<evidence type="ECO:0000256" key="1">
    <source>
        <dbReference type="SAM" id="MobiDB-lite"/>
    </source>
</evidence>
<organism evidence="2 3">
    <name type="scientific">Glossina austeni</name>
    <name type="common">Savannah tsetse fly</name>
    <dbReference type="NCBI Taxonomy" id="7395"/>
    <lineage>
        <taxon>Eukaryota</taxon>
        <taxon>Metazoa</taxon>
        <taxon>Ecdysozoa</taxon>
        <taxon>Arthropoda</taxon>
        <taxon>Hexapoda</taxon>
        <taxon>Insecta</taxon>
        <taxon>Pterygota</taxon>
        <taxon>Neoptera</taxon>
        <taxon>Endopterygota</taxon>
        <taxon>Diptera</taxon>
        <taxon>Brachycera</taxon>
        <taxon>Muscomorpha</taxon>
        <taxon>Hippoboscoidea</taxon>
        <taxon>Glossinidae</taxon>
        <taxon>Glossina</taxon>
    </lineage>
</organism>
<evidence type="ECO:0000313" key="2">
    <source>
        <dbReference type="EnsemblMetazoa" id="GAUT023735-PA"/>
    </source>
</evidence>
<feature type="compositionally biased region" description="Polar residues" evidence="1">
    <location>
        <begin position="12"/>
        <end position="23"/>
    </location>
</feature>
<accession>A0A1A9V2K9</accession>